<protein>
    <submittedName>
        <fullName evidence="4">Uncharacterized protein At4g15970-like</fullName>
    </submittedName>
</protein>
<dbReference type="Proteomes" id="UP000515211">
    <property type="component" value="Chromosome 5"/>
</dbReference>
<keyword evidence="1" id="KW-0472">Membrane</keyword>
<keyword evidence="3" id="KW-1185">Reference proteome</keyword>
<reference evidence="3" key="1">
    <citation type="journal article" date="2016" name="Nat. Genet.">
        <title>The genome sequences of Arachis duranensis and Arachis ipaensis, the diploid ancestors of cultivated peanut.</title>
        <authorList>
            <person name="Bertioli D.J."/>
            <person name="Cannon S.B."/>
            <person name="Froenicke L."/>
            <person name="Huang G."/>
            <person name="Farmer A.D."/>
            <person name="Cannon E.K."/>
            <person name="Liu X."/>
            <person name="Gao D."/>
            <person name="Clevenger J."/>
            <person name="Dash S."/>
            <person name="Ren L."/>
            <person name="Moretzsohn M.C."/>
            <person name="Shirasawa K."/>
            <person name="Huang W."/>
            <person name="Vidigal B."/>
            <person name="Abernathy B."/>
            <person name="Chu Y."/>
            <person name="Niederhuth C.E."/>
            <person name="Umale P."/>
            <person name="Araujo A.C."/>
            <person name="Kozik A."/>
            <person name="Kim K.D."/>
            <person name="Burow M.D."/>
            <person name="Varshney R.K."/>
            <person name="Wang X."/>
            <person name="Zhang X."/>
            <person name="Barkley N."/>
            <person name="Guimaraes P.M."/>
            <person name="Isobe S."/>
            <person name="Guo B."/>
            <person name="Liao B."/>
            <person name="Stalker H.T."/>
            <person name="Schmitz R.J."/>
            <person name="Scheffler B.E."/>
            <person name="Leal-Bertioli S.C."/>
            <person name="Xun X."/>
            <person name="Jackson S.A."/>
            <person name="Michelmore R."/>
            <person name="Ozias-Akins P."/>
        </authorList>
    </citation>
    <scope>NUCLEOTIDE SEQUENCE [LARGE SCALE GENOMIC DNA]</scope>
    <source>
        <strain evidence="3">cv. V14167</strain>
    </source>
</reference>
<gene>
    <name evidence="4" type="primary">LOC127747430</name>
</gene>
<dbReference type="KEGG" id="adu:127747430"/>
<organism evidence="3 4">
    <name type="scientific">Arachis duranensis</name>
    <name type="common">Wild peanut</name>
    <dbReference type="NCBI Taxonomy" id="130453"/>
    <lineage>
        <taxon>Eukaryota</taxon>
        <taxon>Viridiplantae</taxon>
        <taxon>Streptophyta</taxon>
        <taxon>Embryophyta</taxon>
        <taxon>Tracheophyta</taxon>
        <taxon>Spermatophyta</taxon>
        <taxon>Magnoliopsida</taxon>
        <taxon>eudicotyledons</taxon>
        <taxon>Gunneridae</taxon>
        <taxon>Pentapetalae</taxon>
        <taxon>rosids</taxon>
        <taxon>fabids</taxon>
        <taxon>Fabales</taxon>
        <taxon>Fabaceae</taxon>
        <taxon>Papilionoideae</taxon>
        <taxon>50 kb inversion clade</taxon>
        <taxon>dalbergioids sensu lato</taxon>
        <taxon>Dalbergieae</taxon>
        <taxon>Pterocarpus clade</taxon>
        <taxon>Arachis</taxon>
    </lineage>
</organism>
<feature type="domain" description="Nucleotide-diphospho-sugar transferase" evidence="2">
    <location>
        <begin position="108"/>
        <end position="307"/>
    </location>
</feature>
<keyword evidence="1" id="KW-0812">Transmembrane</keyword>
<evidence type="ECO:0000259" key="2">
    <source>
        <dbReference type="Pfam" id="PF03407"/>
    </source>
</evidence>
<sequence length="348" mass="41388">MKKAPINNFIARYGYNHFLWLRRSMHMLFVGLVLLWMILLYYYASTRYFIHVSTKEKYDPKLESILRNASMKDNTVIITSLNEAWAKPGSIFDVFRESFRVGNDTKNFLNHLVVINWDQKAQARCQAIHPYCYQIESKSENATSKEAFFMTKDYLHIVWRKIEFLGFVLQMGYNFVFTDTDIMWLRNPFKYLQEDADFQTSCDNFNGDSSDLDNAPNTGFSYVKSNEKTIWLYKIWFNSRKDFPNMHDQDVFNEIKKLPQISSMNLKIRFLSPEYFGGFCEYFKDFNKLCTMHANCCVGLKNKIHDLNNFLEDWSKYRALPQNMKGKKAHYYHSWSVPSSCRFYPSIE</sequence>
<evidence type="ECO:0000256" key="1">
    <source>
        <dbReference type="SAM" id="Phobius"/>
    </source>
</evidence>
<proteinExistence type="predicted"/>
<accession>A0A9C6TUH9</accession>
<dbReference type="GeneID" id="127747430"/>
<keyword evidence="1" id="KW-1133">Transmembrane helix</keyword>
<dbReference type="PANTHER" id="PTHR46038:SF13">
    <property type="entry name" value="GLYCOSYLTRANSFERASE"/>
    <property type="match status" value="1"/>
</dbReference>
<dbReference type="AlphaFoldDB" id="A0A9C6TUH9"/>
<reference evidence="4" key="2">
    <citation type="submission" date="2025-08" db="UniProtKB">
        <authorList>
            <consortium name="RefSeq"/>
        </authorList>
    </citation>
    <scope>IDENTIFICATION</scope>
    <source>
        <tissue evidence="4">Whole plant</tissue>
    </source>
</reference>
<dbReference type="PANTHER" id="PTHR46038">
    <property type="entry name" value="EXPRESSED PROTEIN-RELATED"/>
    <property type="match status" value="1"/>
</dbReference>
<dbReference type="InterPro" id="IPR044821">
    <property type="entry name" value="At1g28695/At4g15970-like"/>
</dbReference>
<evidence type="ECO:0000313" key="3">
    <source>
        <dbReference type="Proteomes" id="UP000515211"/>
    </source>
</evidence>
<name>A0A9C6TUH9_ARADU</name>
<dbReference type="RefSeq" id="XP_052117234.1">
    <property type="nucleotide sequence ID" value="XM_052261274.1"/>
</dbReference>
<dbReference type="Pfam" id="PF03407">
    <property type="entry name" value="Nucleotid_trans"/>
    <property type="match status" value="1"/>
</dbReference>
<dbReference type="InterPro" id="IPR005069">
    <property type="entry name" value="Nucl-diP-sugar_transferase"/>
</dbReference>
<evidence type="ECO:0000313" key="4">
    <source>
        <dbReference type="RefSeq" id="XP_052117234.1"/>
    </source>
</evidence>
<feature type="transmembrane region" description="Helical" evidence="1">
    <location>
        <begin position="25"/>
        <end position="44"/>
    </location>
</feature>